<feature type="transmembrane region" description="Helical" evidence="2">
    <location>
        <begin position="114"/>
        <end position="132"/>
    </location>
</feature>
<feature type="compositionally biased region" description="Basic and acidic residues" evidence="1">
    <location>
        <begin position="276"/>
        <end position="285"/>
    </location>
</feature>
<protein>
    <submittedName>
        <fullName evidence="3">Putative tetratricopeptide-like helical domain-containing protein</fullName>
    </submittedName>
</protein>
<keyword evidence="4" id="KW-1185">Reference proteome</keyword>
<name>A0A2P6Q3Z1_ROSCH</name>
<keyword evidence="2" id="KW-0472">Membrane</keyword>
<dbReference type="Gramene" id="PRQ28907">
    <property type="protein sequence ID" value="PRQ28907"/>
    <property type="gene ID" value="RchiOBHm_Chr5g0008071"/>
</dbReference>
<evidence type="ECO:0000313" key="3">
    <source>
        <dbReference type="EMBL" id="PRQ28907.1"/>
    </source>
</evidence>
<proteinExistence type="predicted"/>
<dbReference type="Gene3D" id="1.25.40.10">
    <property type="entry name" value="Tetratricopeptide repeat domain"/>
    <property type="match status" value="1"/>
</dbReference>
<evidence type="ECO:0000256" key="2">
    <source>
        <dbReference type="SAM" id="Phobius"/>
    </source>
</evidence>
<organism evidence="3 4">
    <name type="scientific">Rosa chinensis</name>
    <name type="common">China rose</name>
    <dbReference type="NCBI Taxonomy" id="74649"/>
    <lineage>
        <taxon>Eukaryota</taxon>
        <taxon>Viridiplantae</taxon>
        <taxon>Streptophyta</taxon>
        <taxon>Embryophyta</taxon>
        <taxon>Tracheophyta</taxon>
        <taxon>Spermatophyta</taxon>
        <taxon>Magnoliopsida</taxon>
        <taxon>eudicotyledons</taxon>
        <taxon>Gunneridae</taxon>
        <taxon>Pentapetalae</taxon>
        <taxon>rosids</taxon>
        <taxon>fabids</taxon>
        <taxon>Rosales</taxon>
        <taxon>Rosaceae</taxon>
        <taxon>Rosoideae</taxon>
        <taxon>Rosoideae incertae sedis</taxon>
        <taxon>Rosa</taxon>
    </lineage>
</organism>
<feature type="region of interest" description="Disordered" evidence="1">
    <location>
        <begin position="267"/>
        <end position="297"/>
    </location>
</feature>
<dbReference type="SUPFAM" id="SSF48452">
    <property type="entry name" value="TPR-like"/>
    <property type="match status" value="1"/>
</dbReference>
<dbReference type="STRING" id="74649.A0A2P6Q3Z1"/>
<evidence type="ECO:0000256" key="1">
    <source>
        <dbReference type="SAM" id="MobiDB-lite"/>
    </source>
</evidence>
<evidence type="ECO:0000313" key="4">
    <source>
        <dbReference type="Proteomes" id="UP000238479"/>
    </source>
</evidence>
<dbReference type="OrthoDB" id="552664at2759"/>
<keyword evidence="2" id="KW-1133">Transmembrane helix</keyword>
<dbReference type="PANTHER" id="PTHR36888">
    <property type="entry name" value="TETRATRICOPEPTIDE-LIKE HELICAL DOMAIN-CONTAINING PROTEIN-RELATED"/>
    <property type="match status" value="1"/>
</dbReference>
<dbReference type="Proteomes" id="UP000238479">
    <property type="component" value="Chromosome 5"/>
</dbReference>
<sequence length="740" mass="83664">MKTLVSQFFITYSKPQPFLFHFPNQKNQSFLHISRTKWPDSPRTNRFSSVRAHWGSESASYGGWEDLRPVGGESDQFRKFLSSTGIDDRRHVFVFVLGLVCAFAISRVRVSSIIVVPASVLIFGLGFSVGFVRGGGVGEVSLSGNKRRSKEDDNLVVYIEKLRNLVEVFDGFRVKVDDLKSDIQRAIDSRGITVSDLENYVEEMGTVSLVASDGRKIVGECVEDLARFNVGFAENQKPSKRKKEAVEIGYALWQYIGDLFKEKLADPKPSKVKSNAKRESVEKVGGDQLRGNGSIPNKVGNNEKDMVFYSVDDSLGIANFGHSEDSFDRSALKETGNRRIKLASSNQNMGSEEVSWDPNRITEGKEYNYQKNRLQFTSNGHISSKMGHKHYKEMCESHDNLLDSVDFSDRMKHMETKASFVQEQMLKESDGDYRSSLIRENSEDETYGPQIREERVIHEENFPLDDQLSGNESELPSLSSSSISEDVLFDRYVTEANDLLKQAKDFIKATHNEERAEIVLYRSAKLLSKAITMKPMSLLAVGQLGNTYLLHGEMKLRISRQLRMHLTRSDPSSVEKWIRMQDKITSKDDIASVLITVCEECEELLLEAGRKYRLALSIDGNDVRALYNWGLALTFRAQLIADIGPGAAFDADELFLAAIDKFDAMMSKGNAYAPDALFRWGMALQQRSRLRPSNGKEKVKLLQQAKRLYEDALNMDSNNVQVRRALSSCMSELSSRHLYF</sequence>
<dbReference type="InterPro" id="IPR011990">
    <property type="entry name" value="TPR-like_helical_dom_sf"/>
</dbReference>
<comment type="caution">
    <text evidence="3">The sequence shown here is derived from an EMBL/GenBank/DDBJ whole genome shotgun (WGS) entry which is preliminary data.</text>
</comment>
<reference evidence="3 4" key="1">
    <citation type="journal article" date="2018" name="Nat. Genet.">
        <title>The Rosa genome provides new insights in the design of modern roses.</title>
        <authorList>
            <person name="Bendahmane M."/>
        </authorList>
    </citation>
    <scope>NUCLEOTIDE SEQUENCE [LARGE SCALE GENOMIC DNA]</scope>
    <source>
        <strain evidence="4">cv. Old Blush</strain>
    </source>
</reference>
<accession>A0A2P6Q3Z1</accession>
<gene>
    <name evidence="3" type="ORF">RchiOBHm_Chr5g0008071</name>
</gene>
<dbReference type="PANTHER" id="PTHR36888:SF2">
    <property type="entry name" value="TETRATRICOPEPTIDE REPEAT (TPR)-LIKE SUPERFAMILY PROTEIN"/>
    <property type="match status" value="1"/>
</dbReference>
<dbReference type="OMA" id="DLQFNKY"/>
<keyword evidence="2" id="KW-0812">Transmembrane</keyword>
<dbReference type="EMBL" id="PDCK01000043">
    <property type="protein sequence ID" value="PRQ28907.1"/>
    <property type="molecule type" value="Genomic_DNA"/>
</dbReference>
<dbReference type="AlphaFoldDB" id="A0A2P6Q3Z1"/>